<dbReference type="KEGG" id="bmc:BAbS19_I05070"/>
<dbReference type="PATRIC" id="fig|359391.4.peg.568"/>
<accession>A0A0F6APM4</accession>
<name>A0A0F6APM4_BRUA1</name>
<proteinExistence type="predicted"/>
<gene>
    <name evidence="1" type="ordered locus">BAbS19_I05070</name>
</gene>
<reference evidence="1 2" key="1">
    <citation type="journal article" date="2008" name="PLoS ONE">
        <title>Genome sequence of Brucella abortus vaccine strain S19 compared to virulent strains yields candidate virulence genes.</title>
        <authorList>
            <person name="Crasta O.R."/>
            <person name="Folkerts O."/>
            <person name="Fei Z."/>
            <person name="Mane S.P."/>
            <person name="Evans C."/>
            <person name="Martino-Catt S."/>
            <person name="Bricker B."/>
            <person name="Yu G."/>
            <person name="Du L."/>
            <person name="Sobral B.W."/>
        </authorList>
    </citation>
    <scope>NUCLEOTIDE SEQUENCE [LARGE SCALE GENOMIC DNA]</scope>
    <source>
        <strain evidence="1 2">S19</strain>
    </source>
</reference>
<dbReference type="EMBL" id="CP000887">
    <property type="protein sequence ID" value="ACD72042.1"/>
    <property type="molecule type" value="Genomic_DNA"/>
</dbReference>
<dbReference type="RefSeq" id="WP_002963676.1">
    <property type="nucleotide sequence ID" value="NC_010742.1"/>
</dbReference>
<dbReference type="GeneID" id="93017047"/>
<dbReference type="AlphaFoldDB" id="A0A0F6APM4"/>
<sequence length="284" mass="32323">MIRDSGAPRRVLWLLNHTTLRECEVPLLQSMGFEIFTPKRFPRNSDNRSASVSFETDESLTIPASVIDELNSYDSYQAPVNPRIDFLINYYFENAIVAYMFPMFTQIISRFKGRILLRAFGLTSETWTYFDFANFVAGSFFKRTWMKASNQFWFAASYSSLIEIEPNFIRERTVLLPVGLPERILAKQDTWRGGDKRIMFVCPDIETYPEAKAAYSESKHVFGDLSHVICGNQTIPVVDDDNVVDRLSAEDGGRLPIAMSCTNCSANCTNVTQVGMQSRVSIYA</sequence>
<evidence type="ECO:0000313" key="2">
    <source>
        <dbReference type="Proteomes" id="UP000002565"/>
    </source>
</evidence>
<dbReference type="Proteomes" id="UP000002565">
    <property type="component" value="Chromosome 1"/>
</dbReference>
<organism evidence="1 2">
    <name type="scientific">Brucella abortus (strain S19)</name>
    <dbReference type="NCBI Taxonomy" id="430066"/>
    <lineage>
        <taxon>Bacteria</taxon>
        <taxon>Pseudomonadati</taxon>
        <taxon>Pseudomonadota</taxon>
        <taxon>Alphaproteobacteria</taxon>
        <taxon>Hyphomicrobiales</taxon>
        <taxon>Brucellaceae</taxon>
        <taxon>Brucella/Ochrobactrum group</taxon>
        <taxon>Brucella</taxon>
    </lineage>
</organism>
<evidence type="ECO:0000313" key="1">
    <source>
        <dbReference type="EMBL" id="ACD72042.1"/>
    </source>
</evidence>
<dbReference type="HOGENOM" id="CLU_978851_0_0_5"/>
<protein>
    <submittedName>
        <fullName evidence="1">Perosamine synthetase WbkB</fullName>
    </submittedName>
</protein>